<evidence type="ECO:0000256" key="5">
    <source>
        <dbReference type="SAM" id="MobiDB-lite"/>
    </source>
</evidence>
<dbReference type="Pfam" id="PF02156">
    <property type="entry name" value="Glyco_hydro_26"/>
    <property type="match status" value="1"/>
</dbReference>
<dbReference type="SUPFAM" id="SSF51445">
    <property type="entry name" value="(Trans)glycosidases"/>
    <property type="match status" value="1"/>
</dbReference>
<protein>
    <submittedName>
        <fullName evidence="7">Glycoside hydrolase family 26 protein</fullName>
    </submittedName>
</protein>
<feature type="active site" description="Proton donor" evidence="4">
    <location>
        <position position="171"/>
    </location>
</feature>
<dbReference type="Gene3D" id="3.20.20.80">
    <property type="entry name" value="Glycosidases"/>
    <property type="match status" value="1"/>
</dbReference>
<reference evidence="7 8" key="1">
    <citation type="journal article" date="2015" name="Genome Biol. Evol.">
        <title>Phylogenomic analyses indicate that early fungi evolved digesting cell walls of algal ancestors of land plants.</title>
        <authorList>
            <person name="Chang Y."/>
            <person name="Wang S."/>
            <person name="Sekimoto S."/>
            <person name="Aerts A.L."/>
            <person name="Choi C."/>
            <person name="Clum A."/>
            <person name="LaButti K.M."/>
            <person name="Lindquist E.A."/>
            <person name="Yee Ngan C."/>
            <person name="Ohm R.A."/>
            <person name="Salamov A.A."/>
            <person name="Grigoriev I.V."/>
            <person name="Spatafora J.W."/>
            <person name="Berbee M.L."/>
        </authorList>
    </citation>
    <scope>NUCLEOTIDE SEQUENCE [LARGE SCALE GENOMIC DNA]</scope>
    <source>
        <strain evidence="7 8">JEL478</strain>
    </source>
</reference>
<feature type="domain" description="GH26" evidence="6">
    <location>
        <begin position="43"/>
        <end position="397"/>
    </location>
</feature>
<evidence type="ECO:0000256" key="4">
    <source>
        <dbReference type="PROSITE-ProRule" id="PRU01100"/>
    </source>
</evidence>
<dbReference type="GO" id="GO:0016985">
    <property type="term" value="F:mannan endo-1,4-beta-mannosidase activity"/>
    <property type="evidence" value="ECO:0007669"/>
    <property type="project" value="InterPro"/>
</dbReference>
<dbReference type="PANTHER" id="PTHR40079:SF4">
    <property type="entry name" value="GH26 DOMAIN-CONTAINING PROTEIN-RELATED"/>
    <property type="match status" value="1"/>
</dbReference>
<dbReference type="OMA" id="NCPWISS"/>
<sequence length="423" mass="46044">MIAVRVVALSIDARTPKPARNVQFPPPPPGGGGTTPSSPAVAPNCPWISSGLGDARLLPPAGRRLGGFSLDWMVDTPTSVAGRVGFVPSVNGAFVHITTNTTFEKSMIAWYADQVRLAGKSQGQVATLSIALMSDLELSGVADALWDEVADEMRRVNYEVGVPIFLRFAHEMNGNWLPYGQRPIAFQRAWRRLTSAVRQRTNLTAMVWAPNMGAGYPFSTTQYSPANGTDEFKALDTNGDGELTNKDDPYLPFWPGRDWVDWVGISIYWFGPGDTPSNTLPPTDYIFTIAHGNSSFNAANTTFDFYAKYALNESRPMMLPESGALFYYADPKGVKVDAGVGELAMKREFWTQAWAAKGSLAGMNMVRAVLHFEEAKLESRGNGTFRVTSDPTIRAAFLADVAEDLKRGPAGLTYYCNGTVGSV</sequence>
<evidence type="ECO:0000313" key="7">
    <source>
        <dbReference type="EMBL" id="KXS20743.1"/>
    </source>
</evidence>
<dbReference type="GO" id="GO:0006080">
    <property type="term" value="P:substituted mannan metabolic process"/>
    <property type="evidence" value="ECO:0007669"/>
    <property type="project" value="InterPro"/>
</dbReference>
<dbReference type="InterPro" id="IPR000805">
    <property type="entry name" value="Glyco_hydro_26"/>
</dbReference>
<proteinExistence type="inferred from homology"/>
<comment type="similarity">
    <text evidence="1 4">Belongs to the glycosyl hydrolase 26 family.</text>
</comment>
<gene>
    <name evidence="7" type="ORF">M427DRAFT_107672</name>
</gene>
<evidence type="ECO:0000259" key="6">
    <source>
        <dbReference type="PROSITE" id="PS51764"/>
    </source>
</evidence>
<feature type="active site" description="Nucleophile" evidence="4">
    <location>
        <position position="321"/>
    </location>
</feature>
<keyword evidence="3 4" id="KW-0326">Glycosidase</keyword>
<accession>A0A139AVY2</accession>
<name>A0A139AVY2_GONPJ</name>
<dbReference type="InterPro" id="IPR022790">
    <property type="entry name" value="GH26_dom"/>
</dbReference>
<organism evidence="7 8">
    <name type="scientific">Gonapodya prolifera (strain JEL478)</name>
    <name type="common">Monoblepharis prolifera</name>
    <dbReference type="NCBI Taxonomy" id="1344416"/>
    <lineage>
        <taxon>Eukaryota</taxon>
        <taxon>Fungi</taxon>
        <taxon>Fungi incertae sedis</taxon>
        <taxon>Chytridiomycota</taxon>
        <taxon>Chytridiomycota incertae sedis</taxon>
        <taxon>Monoblepharidomycetes</taxon>
        <taxon>Monoblepharidales</taxon>
        <taxon>Gonapodyaceae</taxon>
        <taxon>Gonapodya</taxon>
    </lineage>
</organism>
<dbReference type="PROSITE" id="PS51764">
    <property type="entry name" value="GH26"/>
    <property type="match status" value="1"/>
</dbReference>
<evidence type="ECO:0000256" key="2">
    <source>
        <dbReference type="ARBA" id="ARBA00022801"/>
    </source>
</evidence>
<dbReference type="EMBL" id="KQ965734">
    <property type="protein sequence ID" value="KXS20743.1"/>
    <property type="molecule type" value="Genomic_DNA"/>
</dbReference>
<evidence type="ECO:0000256" key="1">
    <source>
        <dbReference type="ARBA" id="ARBA00007754"/>
    </source>
</evidence>
<evidence type="ECO:0000313" key="8">
    <source>
        <dbReference type="Proteomes" id="UP000070544"/>
    </source>
</evidence>
<dbReference type="OrthoDB" id="428177at2759"/>
<keyword evidence="2 4" id="KW-0378">Hydrolase</keyword>
<feature type="region of interest" description="Disordered" evidence="5">
    <location>
        <begin position="17"/>
        <end position="41"/>
    </location>
</feature>
<evidence type="ECO:0000256" key="3">
    <source>
        <dbReference type="ARBA" id="ARBA00023295"/>
    </source>
</evidence>
<keyword evidence="8" id="KW-1185">Reference proteome</keyword>
<dbReference type="Proteomes" id="UP000070544">
    <property type="component" value="Unassembled WGS sequence"/>
</dbReference>
<dbReference type="AlphaFoldDB" id="A0A139AVY2"/>
<dbReference type="PANTHER" id="PTHR40079">
    <property type="entry name" value="MANNAN ENDO-1,4-BETA-MANNOSIDASE E-RELATED"/>
    <property type="match status" value="1"/>
</dbReference>
<dbReference type="InterPro" id="IPR017853">
    <property type="entry name" value="GH"/>
</dbReference>